<keyword evidence="3" id="KW-1185">Reference proteome</keyword>
<sequence length="93" mass="9127">MSSAPFTQVPLAAAGDGAFDPGADANTLLDLLAWLATAAGVAGVLTVGTLMTLALRRGEGAENLKQFGFVLGACVLAATAGPLVTALGTLKIA</sequence>
<evidence type="ECO:0000313" key="2">
    <source>
        <dbReference type="EMBL" id="GGO95751.1"/>
    </source>
</evidence>
<organism evidence="2 3">
    <name type="scientific">Wenjunlia tyrosinilytica</name>
    <dbReference type="NCBI Taxonomy" id="1544741"/>
    <lineage>
        <taxon>Bacteria</taxon>
        <taxon>Bacillati</taxon>
        <taxon>Actinomycetota</taxon>
        <taxon>Actinomycetes</taxon>
        <taxon>Kitasatosporales</taxon>
        <taxon>Streptomycetaceae</taxon>
        <taxon>Wenjunlia</taxon>
    </lineage>
</organism>
<evidence type="ECO:0000256" key="1">
    <source>
        <dbReference type="SAM" id="Phobius"/>
    </source>
</evidence>
<feature type="transmembrane region" description="Helical" evidence="1">
    <location>
        <begin position="67"/>
        <end position="90"/>
    </location>
</feature>
<comment type="caution">
    <text evidence="2">The sequence shown here is derived from an EMBL/GenBank/DDBJ whole genome shotgun (WGS) entry which is preliminary data.</text>
</comment>
<feature type="transmembrane region" description="Helical" evidence="1">
    <location>
        <begin position="31"/>
        <end position="55"/>
    </location>
</feature>
<dbReference type="EMBL" id="BMMS01000026">
    <property type="protein sequence ID" value="GGO95751.1"/>
    <property type="molecule type" value="Genomic_DNA"/>
</dbReference>
<keyword evidence="1" id="KW-1133">Transmembrane helix</keyword>
<evidence type="ECO:0000313" key="3">
    <source>
        <dbReference type="Proteomes" id="UP000641932"/>
    </source>
</evidence>
<keyword evidence="1" id="KW-0472">Membrane</keyword>
<name>A0A917ZWN8_9ACTN</name>
<reference evidence="2" key="2">
    <citation type="submission" date="2020-09" db="EMBL/GenBank/DDBJ databases">
        <authorList>
            <person name="Sun Q."/>
            <person name="Zhou Y."/>
        </authorList>
    </citation>
    <scope>NUCLEOTIDE SEQUENCE</scope>
    <source>
        <strain evidence="2">CGMCC 4.7201</strain>
    </source>
</reference>
<dbReference type="AlphaFoldDB" id="A0A917ZWN8"/>
<keyword evidence="1" id="KW-0812">Transmembrane</keyword>
<reference evidence="2" key="1">
    <citation type="journal article" date="2014" name="Int. J. Syst. Evol. Microbiol.">
        <title>Complete genome sequence of Corynebacterium casei LMG S-19264T (=DSM 44701T), isolated from a smear-ripened cheese.</title>
        <authorList>
            <consortium name="US DOE Joint Genome Institute (JGI-PGF)"/>
            <person name="Walter F."/>
            <person name="Albersmeier A."/>
            <person name="Kalinowski J."/>
            <person name="Ruckert C."/>
        </authorList>
    </citation>
    <scope>NUCLEOTIDE SEQUENCE</scope>
    <source>
        <strain evidence="2">CGMCC 4.7201</strain>
    </source>
</reference>
<proteinExistence type="predicted"/>
<accession>A0A917ZWN8</accession>
<protein>
    <recommendedName>
        <fullName evidence="4">TrbC/VIRB2 family protein</fullName>
    </recommendedName>
</protein>
<dbReference type="RefSeq" id="WP_189134379.1">
    <property type="nucleotide sequence ID" value="NZ_BMMS01000026.1"/>
</dbReference>
<gene>
    <name evidence="2" type="ORF">GCM10012280_53670</name>
</gene>
<dbReference type="Proteomes" id="UP000641932">
    <property type="component" value="Unassembled WGS sequence"/>
</dbReference>
<evidence type="ECO:0008006" key="4">
    <source>
        <dbReference type="Google" id="ProtNLM"/>
    </source>
</evidence>